<dbReference type="EnsemblMetazoa" id="AATE017435-RA">
    <property type="protein sequence ID" value="AATE017435-PA.1"/>
    <property type="gene ID" value="AATE017435"/>
</dbReference>
<reference evidence="1" key="1">
    <citation type="submission" date="2022-08" db="UniProtKB">
        <authorList>
            <consortium name="EnsemblMetazoa"/>
        </authorList>
    </citation>
    <scope>IDENTIFICATION</scope>
    <source>
        <strain evidence="1">EBRO</strain>
    </source>
</reference>
<dbReference type="AlphaFoldDB" id="A0A182JG32"/>
<evidence type="ECO:0000313" key="1">
    <source>
        <dbReference type="EnsemblMetazoa" id="AATE017435-PA.1"/>
    </source>
</evidence>
<accession>A0A182JG32</accession>
<proteinExistence type="predicted"/>
<sequence>MSYMCTVTEIAFRTTSRCVSSASACSIDASMSFGVWMSSWCVDESISPSDFCVYASSCSSGPPSCIQSWCTFECTVADFSPTQNVLSTSIATNNTLPACFCIEQPSQREVHLEGSRRMNRDEALWGECGGAGGWESEVVYECEISHPSRRLPAPIKDTTGGVKIVVLFTSFLKTAELRRHHLVLNFVPLRPVATLEYVQKTWQFSGFAPSREAADRK</sequence>
<organism evidence="1">
    <name type="scientific">Anopheles atroparvus</name>
    <name type="common">European mosquito</name>
    <dbReference type="NCBI Taxonomy" id="41427"/>
    <lineage>
        <taxon>Eukaryota</taxon>
        <taxon>Metazoa</taxon>
        <taxon>Ecdysozoa</taxon>
        <taxon>Arthropoda</taxon>
        <taxon>Hexapoda</taxon>
        <taxon>Insecta</taxon>
        <taxon>Pterygota</taxon>
        <taxon>Neoptera</taxon>
        <taxon>Endopterygota</taxon>
        <taxon>Diptera</taxon>
        <taxon>Nematocera</taxon>
        <taxon>Culicoidea</taxon>
        <taxon>Culicidae</taxon>
        <taxon>Anophelinae</taxon>
        <taxon>Anopheles</taxon>
    </lineage>
</organism>
<dbReference type="VEuPathDB" id="VectorBase:AATE017435"/>
<name>A0A182JG32_ANOAO</name>
<protein>
    <submittedName>
        <fullName evidence="1">Uncharacterized protein</fullName>
    </submittedName>
</protein>